<dbReference type="CDD" id="cd14488">
    <property type="entry name" value="CBM6-CBM35-CBM36_like_2"/>
    <property type="match status" value="1"/>
</dbReference>
<keyword evidence="1" id="KW-0004">4Fe-4S</keyword>
<reference evidence="7" key="1">
    <citation type="submission" date="2021-04" db="EMBL/GenBank/DDBJ databases">
        <title>Dactylosporangium aurantiacum NRRL B-8018 full assembly.</title>
        <authorList>
            <person name="Hartkoorn R.C."/>
            <person name="Beaudoing E."/>
            <person name="Hot D."/>
        </authorList>
    </citation>
    <scope>NUCLEOTIDE SEQUENCE</scope>
    <source>
        <strain evidence="7">NRRL B-8018</strain>
    </source>
</reference>
<organism evidence="7 8">
    <name type="scientific">Dactylosporangium aurantiacum</name>
    <dbReference type="NCBI Taxonomy" id="35754"/>
    <lineage>
        <taxon>Bacteria</taxon>
        <taxon>Bacillati</taxon>
        <taxon>Actinomycetota</taxon>
        <taxon>Actinomycetes</taxon>
        <taxon>Micromonosporales</taxon>
        <taxon>Micromonosporaceae</taxon>
        <taxon>Dactylosporangium</taxon>
    </lineage>
</organism>
<dbReference type="GO" id="GO:0046872">
    <property type="term" value="F:metal ion binding"/>
    <property type="evidence" value="ECO:0007669"/>
    <property type="project" value="UniProtKB-KW"/>
</dbReference>
<proteinExistence type="predicted"/>
<dbReference type="Pfam" id="PF25275">
    <property type="entry name" value="Golvesin_C"/>
    <property type="match status" value="1"/>
</dbReference>
<accession>A0A9Q9IEI0</accession>
<dbReference type="GO" id="GO:0051539">
    <property type="term" value="F:4 iron, 4 sulfur cluster binding"/>
    <property type="evidence" value="ECO:0007669"/>
    <property type="project" value="UniProtKB-KW"/>
</dbReference>
<protein>
    <submittedName>
        <fullName evidence="7">FAD-dependent oxidoreductase</fullName>
    </submittedName>
</protein>
<evidence type="ECO:0000256" key="5">
    <source>
        <dbReference type="ARBA" id="ARBA00023014"/>
    </source>
</evidence>
<feature type="domain" description="Golvesin/Xly CBD-like" evidence="6">
    <location>
        <begin position="548"/>
        <end position="672"/>
    </location>
</feature>
<evidence type="ECO:0000313" key="8">
    <source>
        <dbReference type="Proteomes" id="UP001058003"/>
    </source>
</evidence>
<dbReference type="Proteomes" id="UP001058003">
    <property type="component" value="Chromosome"/>
</dbReference>
<evidence type="ECO:0000256" key="1">
    <source>
        <dbReference type="ARBA" id="ARBA00022485"/>
    </source>
</evidence>
<dbReference type="EMBL" id="CP073767">
    <property type="protein sequence ID" value="UWZ53073.1"/>
    <property type="molecule type" value="Genomic_DNA"/>
</dbReference>
<evidence type="ECO:0000256" key="2">
    <source>
        <dbReference type="ARBA" id="ARBA00022723"/>
    </source>
</evidence>
<sequence length="673" mass="70499">MPHTRRQLIRTGLQATLLGTGAVLLQPATRAGAAVVTADLVVYGATPAGLAAAIQYRRSGGTAVVVEPGTHVGGMTTAGLGATDTGNTAAIGGLSHEFYRRVYAKYNGTPVTATSPARFTFEPHVAAAVFADLLTEAVVTVHLGQRLAAVAKAGNRITELSTQDGQVYRGLVYVDATYEGDLMAQAGVATTVGREGNAVYGETLNGVQLRDKHQFTRPVDPYVTPGVPGSGLLPGVAPGTLAPNGTGDGRIQAYNFRMCLTRAADRVPFPRPAGYDAGRYALLLRYIEAGYTGPFFNTVGVGGGKTDSNNDGAFSTDDIGMNTAYPTASYAARDTVVAEHRTYQQGLMWFLANDPRVPATVRDATAAWGLAPDEFGATGHWPPMLYVREARRMVSAYVMTEHNCRGTTTVADSVGLASYTMDSHNCQRLVVGGVAKNEGDVQVGVPGPYQVSYRSIVPLEAQCANLLVPVCLSASHIAYGSIRMEPVFMVLGQSAAVAARLAVSTGAPVQRVDVTTLQGLLRDLGQRIDVGGGSEVVMDSRGGGGSGAGTVTRAGTWLSSTSIAGYYGSDYEHDGNTAKGVNRLRYTPVVPAAGAWTVQLRWTAHANRAGNVPVDVVHAGGVSTFSVDQRVNGGQWVALGTFQFTAGSAGSVLIRTEQTDGYVIADAARFVRT</sequence>
<keyword evidence="8" id="KW-1185">Reference proteome</keyword>
<dbReference type="SUPFAM" id="SSF51905">
    <property type="entry name" value="FAD/NAD(P)-binding domain"/>
    <property type="match status" value="1"/>
</dbReference>
<keyword evidence="2" id="KW-0479">Metal-binding</keyword>
<keyword evidence="4" id="KW-0408">Iron</keyword>
<gene>
    <name evidence="7" type="ORF">Daura_41850</name>
</gene>
<keyword evidence="3" id="KW-0560">Oxidoreductase</keyword>
<evidence type="ECO:0000313" key="7">
    <source>
        <dbReference type="EMBL" id="UWZ53073.1"/>
    </source>
</evidence>
<dbReference type="PANTHER" id="PTHR43498:SF1">
    <property type="entry name" value="COB--COM HETERODISULFIDE REDUCTASE IRON-SULFUR SUBUNIT A"/>
    <property type="match status" value="1"/>
</dbReference>
<dbReference type="AlphaFoldDB" id="A0A9Q9IEI0"/>
<evidence type="ECO:0000256" key="3">
    <source>
        <dbReference type="ARBA" id="ARBA00023002"/>
    </source>
</evidence>
<dbReference type="KEGG" id="daur:Daura_41850"/>
<dbReference type="InterPro" id="IPR036188">
    <property type="entry name" value="FAD/NAD-bd_sf"/>
</dbReference>
<dbReference type="Gene3D" id="3.50.50.60">
    <property type="entry name" value="FAD/NAD(P)-binding domain"/>
    <property type="match status" value="1"/>
</dbReference>
<dbReference type="PROSITE" id="PS51318">
    <property type="entry name" value="TAT"/>
    <property type="match status" value="1"/>
</dbReference>
<evidence type="ECO:0000259" key="6">
    <source>
        <dbReference type="Pfam" id="PF25275"/>
    </source>
</evidence>
<dbReference type="RefSeq" id="WP_052386032.1">
    <property type="nucleotide sequence ID" value="NZ_CP073767.1"/>
</dbReference>
<dbReference type="PANTHER" id="PTHR43498">
    <property type="entry name" value="FERREDOXIN:COB-COM HETERODISULFIDE REDUCTASE SUBUNIT A"/>
    <property type="match status" value="1"/>
</dbReference>
<keyword evidence="5" id="KW-0411">Iron-sulfur</keyword>
<name>A0A9Q9IEI0_9ACTN</name>
<dbReference type="OrthoDB" id="287984at2"/>
<dbReference type="Pfam" id="PF12831">
    <property type="entry name" value="FAD_oxidored"/>
    <property type="match status" value="1"/>
</dbReference>
<dbReference type="InterPro" id="IPR033803">
    <property type="entry name" value="CBD-like_Golvesin-Xly"/>
</dbReference>
<dbReference type="InterPro" id="IPR006311">
    <property type="entry name" value="TAT_signal"/>
</dbReference>
<dbReference type="InterPro" id="IPR039650">
    <property type="entry name" value="HdrA-like"/>
</dbReference>
<dbReference type="GO" id="GO:0016491">
    <property type="term" value="F:oxidoreductase activity"/>
    <property type="evidence" value="ECO:0007669"/>
    <property type="project" value="UniProtKB-KW"/>
</dbReference>
<evidence type="ECO:0000256" key="4">
    <source>
        <dbReference type="ARBA" id="ARBA00023004"/>
    </source>
</evidence>